<evidence type="ECO:0000313" key="6">
    <source>
        <dbReference type="Proteomes" id="UP000019763"/>
    </source>
</evidence>
<dbReference type="Proteomes" id="UP000019763">
    <property type="component" value="Unassembled WGS sequence"/>
</dbReference>
<feature type="domain" description="Sec23/Sec24 beta-sandwich" evidence="4">
    <location>
        <begin position="617"/>
        <end position="705"/>
    </location>
</feature>
<dbReference type="InterPro" id="IPR006900">
    <property type="entry name" value="Sec23/24_helical_dom"/>
</dbReference>
<feature type="compositionally biased region" description="Low complexity" evidence="1">
    <location>
        <begin position="450"/>
        <end position="469"/>
    </location>
</feature>
<dbReference type="GO" id="GO:0070971">
    <property type="term" value="C:endoplasmic reticulum exit site"/>
    <property type="evidence" value="ECO:0007669"/>
    <property type="project" value="TreeGrafter"/>
</dbReference>
<dbReference type="GO" id="GO:0006886">
    <property type="term" value="P:intracellular protein transport"/>
    <property type="evidence" value="ECO:0007669"/>
    <property type="project" value="InterPro"/>
</dbReference>
<dbReference type="InterPro" id="IPR036174">
    <property type="entry name" value="Znf_Sec23_Sec24_sf"/>
</dbReference>
<dbReference type="RefSeq" id="XP_011131530.1">
    <property type="nucleotide sequence ID" value="XM_011133228.1"/>
</dbReference>
<name>A0A023B3D5_GRENI</name>
<reference evidence="5" key="1">
    <citation type="submission" date="2013-12" db="EMBL/GenBank/DDBJ databases">
        <authorList>
            <person name="Omoto C.K."/>
            <person name="Sibley D."/>
            <person name="Venepally P."/>
            <person name="Hadjithomas M."/>
            <person name="Karamycheva S."/>
            <person name="Brunk B."/>
            <person name="Roos D."/>
            <person name="Caler E."/>
            <person name="Lorenzi H."/>
        </authorList>
    </citation>
    <scope>NUCLEOTIDE SEQUENCE</scope>
</reference>
<dbReference type="PANTHER" id="PTHR13803">
    <property type="entry name" value="SEC24-RELATED PROTEIN"/>
    <property type="match status" value="1"/>
</dbReference>
<evidence type="ECO:0000259" key="3">
    <source>
        <dbReference type="Pfam" id="PF04815"/>
    </source>
</evidence>
<dbReference type="SUPFAM" id="SSF81995">
    <property type="entry name" value="beta-sandwich domain of Sec23/24"/>
    <property type="match status" value="1"/>
</dbReference>
<dbReference type="InterPro" id="IPR006895">
    <property type="entry name" value="Znf_Sec23_Sec24"/>
</dbReference>
<dbReference type="SUPFAM" id="SSF82919">
    <property type="entry name" value="Zn-finger domain of Sec23/24"/>
    <property type="match status" value="1"/>
</dbReference>
<protein>
    <submittedName>
        <fullName evidence="5">Sec24-like protein</fullName>
    </submittedName>
</protein>
<dbReference type="InterPro" id="IPR012990">
    <property type="entry name" value="Beta-sandwich_Sec23_24"/>
</dbReference>
<dbReference type="InterPro" id="IPR036465">
    <property type="entry name" value="vWFA_dom_sf"/>
</dbReference>
<dbReference type="AlphaFoldDB" id="A0A023B3D5"/>
<dbReference type="Gene3D" id="3.40.20.10">
    <property type="entry name" value="Severin"/>
    <property type="match status" value="1"/>
</dbReference>
<dbReference type="Gene3D" id="3.40.50.410">
    <property type="entry name" value="von Willebrand factor, type A domain"/>
    <property type="match status" value="2"/>
</dbReference>
<accession>A0A023B3D5</accession>
<dbReference type="GO" id="GO:0008270">
    <property type="term" value="F:zinc ion binding"/>
    <property type="evidence" value="ECO:0007669"/>
    <property type="project" value="InterPro"/>
</dbReference>
<dbReference type="SUPFAM" id="SSF81811">
    <property type="entry name" value="Helical domain of Sec23/24"/>
    <property type="match status" value="1"/>
</dbReference>
<dbReference type="OMA" id="CVVKLRC"/>
<dbReference type="InterPro" id="IPR036175">
    <property type="entry name" value="Sec23/24_helical_dom_sf"/>
</dbReference>
<dbReference type="OrthoDB" id="49016at2759"/>
<dbReference type="Pfam" id="PF04810">
    <property type="entry name" value="zf-Sec23_Sec24"/>
    <property type="match status" value="1"/>
</dbReference>
<dbReference type="GeneID" id="22913950"/>
<feature type="region of interest" description="Disordered" evidence="1">
    <location>
        <begin position="448"/>
        <end position="469"/>
    </location>
</feature>
<feature type="region of interest" description="Disordered" evidence="1">
    <location>
        <begin position="1"/>
        <end position="47"/>
    </location>
</feature>
<dbReference type="eggNOG" id="KOG1984">
    <property type="taxonomic scope" value="Eukaryota"/>
</dbReference>
<keyword evidence="6" id="KW-1185">Reference proteome</keyword>
<dbReference type="Pfam" id="PF08033">
    <property type="entry name" value="Sec23_BS"/>
    <property type="match status" value="1"/>
</dbReference>
<organism evidence="5 6">
    <name type="scientific">Gregarina niphandrodes</name>
    <name type="common">Septate eugregarine</name>
    <dbReference type="NCBI Taxonomy" id="110365"/>
    <lineage>
        <taxon>Eukaryota</taxon>
        <taxon>Sar</taxon>
        <taxon>Alveolata</taxon>
        <taxon>Apicomplexa</taxon>
        <taxon>Conoidasida</taxon>
        <taxon>Gregarinasina</taxon>
        <taxon>Eugregarinorida</taxon>
        <taxon>Gregarinidae</taxon>
        <taxon>Gregarina</taxon>
    </lineage>
</organism>
<dbReference type="InterPro" id="IPR050550">
    <property type="entry name" value="SEC23_SEC24_subfamily"/>
</dbReference>
<feature type="domain" description="Sec23/Sec24 helical" evidence="3">
    <location>
        <begin position="722"/>
        <end position="819"/>
    </location>
</feature>
<dbReference type="Gene3D" id="2.60.40.1670">
    <property type="entry name" value="beta-sandwich domain of Sec23/24"/>
    <property type="match status" value="2"/>
</dbReference>
<feature type="domain" description="Zinc finger Sec23/Sec24-type" evidence="2">
    <location>
        <begin position="177"/>
        <end position="213"/>
    </location>
</feature>
<dbReference type="EMBL" id="AFNH02000834">
    <property type="protein sequence ID" value="EZG55503.1"/>
    <property type="molecule type" value="Genomic_DNA"/>
</dbReference>
<dbReference type="VEuPathDB" id="CryptoDB:GNI_111720"/>
<comment type="caution">
    <text evidence="5">The sequence shown here is derived from an EMBL/GenBank/DDBJ whole genome shotgun (WGS) entry which is preliminary data.</text>
</comment>
<evidence type="ECO:0000313" key="5">
    <source>
        <dbReference type="EMBL" id="EZG55503.1"/>
    </source>
</evidence>
<dbReference type="GO" id="GO:0090110">
    <property type="term" value="P:COPII-coated vesicle cargo loading"/>
    <property type="evidence" value="ECO:0007669"/>
    <property type="project" value="TreeGrafter"/>
</dbReference>
<dbReference type="GO" id="GO:0000149">
    <property type="term" value="F:SNARE binding"/>
    <property type="evidence" value="ECO:0007669"/>
    <property type="project" value="TreeGrafter"/>
</dbReference>
<feature type="compositionally biased region" description="Polar residues" evidence="1">
    <location>
        <begin position="1"/>
        <end position="26"/>
    </location>
</feature>
<dbReference type="InterPro" id="IPR036180">
    <property type="entry name" value="Gelsolin-like_dom_sf"/>
</dbReference>
<evidence type="ECO:0000256" key="1">
    <source>
        <dbReference type="SAM" id="MobiDB-lite"/>
    </source>
</evidence>
<dbReference type="Gene3D" id="2.30.30.380">
    <property type="entry name" value="Zn-finger domain of Sec23/24"/>
    <property type="match status" value="1"/>
</dbReference>
<dbReference type="GO" id="GO:0030127">
    <property type="term" value="C:COPII vesicle coat"/>
    <property type="evidence" value="ECO:0007669"/>
    <property type="project" value="InterPro"/>
</dbReference>
<dbReference type="InterPro" id="IPR029006">
    <property type="entry name" value="ADF-H/Gelsolin-like_dom_sf"/>
</dbReference>
<dbReference type="Gene3D" id="1.20.120.730">
    <property type="entry name" value="Sec23/Sec24 helical domain"/>
    <property type="match status" value="1"/>
</dbReference>
<evidence type="ECO:0000259" key="4">
    <source>
        <dbReference type="Pfam" id="PF08033"/>
    </source>
</evidence>
<dbReference type="Pfam" id="PF04815">
    <property type="entry name" value="Sec23_helical"/>
    <property type="match status" value="1"/>
</dbReference>
<dbReference type="SUPFAM" id="SSF82754">
    <property type="entry name" value="C-terminal, gelsolin-like domain of Sec23/24"/>
    <property type="match status" value="1"/>
</dbReference>
<evidence type="ECO:0000259" key="2">
    <source>
        <dbReference type="Pfam" id="PF04810"/>
    </source>
</evidence>
<gene>
    <name evidence="5" type="ORF">GNI_111720</name>
</gene>
<sequence>MTSGTINGYQQPPNYTQQGPKSVMQDTRSHSTRSHYDSGPTPPVITTLTRTDESRIDAMMIPRPMNHFRNEQLAEPGGQRMPANYSGQLPSSNTVCTYVEESDATPRFLRQSLGLLPQNRHALSLCKVPYSLLVTPFPRLGMLECPVPRIDLSPYSNVFTVLAAPTWGPQQPHRPGPLRCTSCGAYVNSYFQFAVQAASCNMCNYSFDLPVWYTQLLEEHRRQIPSDLALKEALYSCSNLADALPRLESPWVRAEILKGTVDYLTHAHPSGMYNMGAGYEGQQYSQPIDPPKAVPLLVYVLDVSALALGNKLPETVLGNLVYLYQAWPQTPLDIAVLLAGSEEVYVLPVDPDDGSVRAVQVVADAQNPFLSDWPSHITLRVQSREKLEAYISSIKAFIASETSCARHTNACAAALSVAVDLISARNKLAGHPTLANGLPVVHTSSRGTILLGSSPPGGPSSAPSSALPSDTEGCRIFGRGGIIQLFTTSRPTAGYAALPETPILMKNKEEGPAAAGAQKKLQWPGHRQWNVFVPHPSVVDQVDILVRKAVLESASISVYAINPNTADDASRMSLGFFYTLVRQTGGKLYCYPDFQLAIDYEKLYYDMYHELANGIALDVSFKLRVSSGLVVKRIKCPWSCLTSENGGYGNDVNVFSIPRLHWTDTVCFDLDYAVDELPGKCGYVQAAFTYTNWFGERCLRVMTKRYMYTSMFSSVFRMSDVESTLLSLVRHVCLGLMSGRQNVQEDVDHVVAEILLSYRLHAATNSPFGQLILPEALKLLPLYLTALFKSPCTRKMGDLSDARVEAMNLLNNQPLANVCRYIYPFLYPLHRSVVQLKGEELGRVGFHTDVQHQTWTFVFVPQTLPASGERVNSDGVYLLDDGTQFLLYLGQHVLDTVRRQICVRGYDMSATRTPLPPAAEATPLQAPNGAGGVDPNNMLIRIWNVVQQLRLQNNSGDFQPVRVILAGSVAESEFIWKMAEDRLSAEKGYVDYLVDMHRIVQKELADA</sequence>
<proteinExistence type="predicted"/>